<feature type="compositionally biased region" description="Polar residues" evidence="4">
    <location>
        <begin position="114"/>
        <end position="130"/>
    </location>
</feature>
<dbReference type="InterPro" id="IPR045188">
    <property type="entry name" value="Boi1/Boi2-like"/>
</dbReference>
<feature type="compositionally biased region" description="Low complexity" evidence="4">
    <location>
        <begin position="393"/>
        <end position="409"/>
    </location>
</feature>
<feature type="compositionally biased region" description="Low complexity" evidence="4">
    <location>
        <begin position="736"/>
        <end position="749"/>
    </location>
</feature>
<dbReference type="OMA" id="YYGWMKK"/>
<feature type="compositionally biased region" description="Low complexity" evidence="4">
    <location>
        <begin position="660"/>
        <end position="672"/>
    </location>
</feature>
<dbReference type="SMART" id="SM00454">
    <property type="entry name" value="SAM"/>
    <property type="match status" value="1"/>
</dbReference>
<dbReference type="GeneID" id="54782071"/>
<evidence type="ECO:0000256" key="4">
    <source>
        <dbReference type="SAM" id="MobiDB-lite"/>
    </source>
</evidence>
<dbReference type="SUPFAM" id="SSF50729">
    <property type="entry name" value="PH domain-like"/>
    <property type="match status" value="1"/>
</dbReference>
<feature type="compositionally biased region" description="Polar residues" evidence="4">
    <location>
        <begin position="520"/>
        <end position="530"/>
    </location>
</feature>
<dbReference type="InterPro" id="IPR001452">
    <property type="entry name" value="SH3_domain"/>
</dbReference>
<feature type="compositionally biased region" description="Polar residues" evidence="4">
    <location>
        <begin position="439"/>
        <end position="460"/>
    </location>
</feature>
<keyword evidence="1 3" id="KW-0728">SH3 domain</keyword>
<dbReference type="PROSITE" id="PS50003">
    <property type="entry name" value="PH_DOMAIN"/>
    <property type="match status" value="1"/>
</dbReference>
<feature type="compositionally biased region" description="Polar residues" evidence="4">
    <location>
        <begin position="637"/>
        <end position="646"/>
    </location>
</feature>
<feature type="compositionally biased region" description="Polar residues" evidence="4">
    <location>
        <begin position="314"/>
        <end position="325"/>
    </location>
</feature>
<dbReference type="Pfam" id="PF00169">
    <property type="entry name" value="PH"/>
    <property type="match status" value="1"/>
</dbReference>
<feature type="compositionally biased region" description="Polar residues" evidence="4">
    <location>
        <begin position="275"/>
        <end position="297"/>
    </location>
</feature>
<gene>
    <name evidence="8" type="ORF">DIURU_003420</name>
</gene>
<feature type="domain" description="SAM" evidence="7">
    <location>
        <begin position="187"/>
        <end position="252"/>
    </location>
</feature>
<keyword evidence="2" id="KW-0597">Phosphoprotein</keyword>
<evidence type="ECO:0000313" key="9">
    <source>
        <dbReference type="Proteomes" id="UP000449547"/>
    </source>
</evidence>
<dbReference type="InterPro" id="IPR013761">
    <property type="entry name" value="SAM/pointed_sf"/>
</dbReference>
<feature type="region of interest" description="Disordered" evidence="4">
    <location>
        <begin position="252"/>
        <end position="535"/>
    </location>
</feature>
<dbReference type="Gene3D" id="2.30.30.40">
    <property type="entry name" value="SH3 Domains"/>
    <property type="match status" value="1"/>
</dbReference>
<feature type="domain" description="SH3" evidence="5">
    <location>
        <begin position="1"/>
        <end position="63"/>
    </location>
</feature>
<organism evidence="8 9">
    <name type="scientific">Diutina rugosa</name>
    <name type="common">Yeast</name>
    <name type="synonym">Candida rugosa</name>
    <dbReference type="NCBI Taxonomy" id="5481"/>
    <lineage>
        <taxon>Eukaryota</taxon>
        <taxon>Fungi</taxon>
        <taxon>Dikarya</taxon>
        <taxon>Ascomycota</taxon>
        <taxon>Saccharomycotina</taxon>
        <taxon>Pichiomycetes</taxon>
        <taxon>Debaryomycetaceae</taxon>
        <taxon>Diutina</taxon>
    </lineage>
</organism>
<dbReference type="InterPro" id="IPR036028">
    <property type="entry name" value="SH3-like_dom_sf"/>
</dbReference>
<dbReference type="GO" id="GO:0005802">
    <property type="term" value="C:trans-Golgi network"/>
    <property type="evidence" value="ECO:0007669"/>
    <property type="project" value="TreeGrafter"/>
</dbReference>
<evidence type="ECO:0000259" key="6">
    <source>
        <dbReference type="PROSITE" id="PS50003"/>
    </source>
</evidence>
<dbReference type="CDD" id="cd11886">
    <property type="entry name" value="SH3_BOI"/>
    <property type="match status" value="1"/>
</dbReference>
<feature type="compositionally biased region" description="Polar residues" evidence="4">
    <location>
        <begin position="376"/>
        <end position="387"/>
    </location>
</feature>
<dbReference type="AlphaFoldDB" id="A0A642UKX1"/>
<dbReference type="GO" id="GO:0005829">
    <property type="term" value="C:cytosol"/>
    <property type="evidence" value="ECO:0007669"/>
    <property type="project" value="GOC"/>
</dbReference>
<dbReference type="Pfam" id="PF07647">
    <property type="entry name" value="SAM_2"/>
    <property type="match status" value="1"/>
</dbReference>
<dbReference type="CDD" id="cd13316">
    <property type="entry name" value="PH_Boi"/>
    <property type="match status" value="1"/>
</dbReference>
<feature type="compositionally biased region" description="Low complexity" evidence="4">
    <location>
        <begin position="353"/>
        <end position="364"/>
    </location>
</feature>
<feature type="region of interest" description="Disordered" evidence="4">
    <location>
        <begin position="1001"/>
        <end position="1096"/>
    </location>
</feature>
<dbReference type="PROSITE" id="PS50002">
    <property type="entry name" value="SH3"/>
    <property type="match status" value="1"/>
</dbReference>
<dbReference type="VEuPathDB" id="FungiDB:DIURU_003420"/>
<dbReference type="PROSITE" id="PS50105">
    <property type="entry name" value="SAM_DOMAIN"/>
    <property type="match status" value="1"/>
</dbReference>
<feature type="compositionally biased region" description="Polar residues" evidence="4">
    <location>
        <begin position="502"/>
        <end position="513"/>
    </location>
</feature>
<evidence type="ECO:0000313" key="8">
    <source>
        <dbReference type="EMBL" id="KAA8901050.1"/>
    </source>
</evidence>
<dbReference type="PANTHER" id="PTHR22902:SF27">
    <property type="entry name" value="PLECKSTRIN HOMOLOGY DOMAIN-CONTAINING FAMILY A MEMBER 3"/>
    <property type="match status" value="1"/>
</dbReference>
<dbReference type="Gene3D" id="2.30.29.30">
    <property type="entry name" value="Pleckstrin-homology domain (PH domain)/Phosphotyrosine-binding domain (PTB)"/>
    <property type="match status" value="1"/>
</dbReference>
<evidence type="ECO:0000256" key="1">
    <source>
        <dbReference type="ARBA" id="ARBA00022443"/>
    </source>
</evidence>
<dbReference type="InterPro" id="IPR035551">
    <property type="entry name" value="Boi1/2_SH3"/>
</dbReference>
<dbReference type="GO" id="GO:0042147">
    <property type="term" value="P:retrograde transport, endosome to Golgi"/>
    <property type="evidence" value="ECO:0007669"/>
    <property type="project" value="TreeGrafter"/>
</dbReference>
<dbReference type="InterPro" id="IPR011993">
    <property type="entry name" value="PH-like_dom_sf"/>
</dbReference>
<name>A0A642UKX1_DIURU</name>
<comment type="caution">
    <text evidence="8">The sequence shown here is derived from an EMBL/GenBank/DDBJ whole genome shotgun (WGS) entry which is preliminary data.</text>
</comment>
<evidence type="ECO:0000259" key="5">
    <source>
        <dbReference type="PROSITE" id="PS50002"/>
    </source>
</evidence>
<feature type="compositionally biased region" description="Polar residues" evidence="4">
    <location>
        <begin position="1044"/>
        <end position="1054"/>
    </location>
</feature>
<dbReference type="GO" id="GO:0007032">
    <property type="term" value="P:endosome organization"/>
    <property type="evidence" value="ECO:0007669"/>
    <property type="project" value="TreeGrafter"/>
</dbReference>
<dbReference type="SUPFAM" id="SSF47769">
    <property type="entry name" value="SAM/Pointed domain"/>
    <property type="match status" value="1"/>
</dbReference>
<sequence>MAVFVCIKQFNARLGDELSLKVGDKVEVLADDSEYNDGWYMGKNLLTGDVGLYPKSFTHAAAADAEVASVQKKLAQVSLDEPQDEFCDVSFEQETMSPKGDVLSPKGDAIHTPKQVSRTVTRPANGFHTQTPPPSAALPAHPKTNGTTTTTTASPAPSNTLASPSLSSRTTNAGAIAGPPIDDVVSWSPDDVANYFSKQLKFDQSIANSFKRHEISGQILLELDLSHLKELEIDSFGTRFQIYKEIEKLKSPQIARNKSLSRSNSARLRQKDSKSTITDAQKSSPSRTVSPHSNINGANDVFHSDGPPAASVPPHQNSDIFQTPKQQQQQQHASHRHADRPVERHLESLGAHSKPPASSSQASKYPTSYKPKVSAAPSNAYSSTPSSGEGLISPSAPSQSQASPYQASPNAYPSNDFATSPAYPPGYSSLLGGPPPINGTPNRGASVSSKASHGATSHDASFSRPPGTVGEGGRPTSSIYDSPPTRSHSSQHQRQASNNSHASEITISTQTTAKPLVTPSVRSSSIQRPYSTMEPMDRAASMLSFASEDGKSQLPKSAATVNAVAAAAAAASGTVSSVPGTFGEINNGIGGQPERHQSDPYRPSLSTNHRDPNAPTPPPKDRTSMYRRREKNRTNDEISVTPSRQSVYRPEPSDLPRLDTSAASNTTISSSAPPHGPLESKRKGPTKLTSPAKVKRASGIFSPKQRKSMSFDASPDVGEEDDDEMPLAPPSMLGESRSSSAPTPSSTGSNVSPITADPLKPSRLKTLRTTSTQNFKQLGAGGKKQKTSAFQEGIQEVSPEVSAKSASFSGWMSKRSSNSLSWRSRFFVLHGTRLSYFTSLKDKREKGLIDITAHRVMPVTSEKGKGDEDSSNDKYIALYAASTGYGRYCFKLVPPAPGFKKGLTFTQPKVHYFAVDSPEEMRGWLKALMAATIDIDDSVPVVSSCSTPTVSLAKAQELLAKAREETRQKDLELRSKGVIQDIDEMSPSDYTQFLHDHSFDLPGSPLNDSHDDTTVSSTGGGLLSVGGSLNRSKLSHDPHDSTGMLAQSPSSPSIDASGGFTSPYMLAGGMMSPRSPRVASPTDTTPQRSDYFSDPHLSMMTSSTGEGKDRLLIDATPKSASSGTVHRQPSVASKVLSYTSDAAGNLTFQMKKKPQ</sequence>
<keyword evidence="9" id="KW-1185">Reference proteome</keyword>
<dbReference type="Pfam" id="PF14604">
    <property type="entry name" value="SH3_9"/>
    <property type="match status" value="1"/>
</dbReference>
<feature type="compositionally biased region" description="Polar residues" evidence="4">
    <location>
        <begin position="1081"/>
        <end position="1090"/>
    </location>
</feature>
<dbReference type="InterPro" id="IPR001849">
    <property type="entry name" value="PH_domain"/>
</dbReference>
<dbReference type="GO" id="GO:0005769">
    <property type="term" value="C:early endosome"/>
    <property type="evidence" value="ECO:0007669"/>
    <property type="project" value="TreeGrafter"/>
</dbReference>
<evidence type="ECO:0000259" key="7">
    <source>
        <dbReference type="PROSITE" id="PS50105"/>
    </source>
</evidence>
<dbReference type="PANTHER" id="PTHR22902">
    <property type="entry name" value="SESQUIPEDALIAN"/>
    <property type="match status" value="1"/>
</dbReference>
<dbReference type="SMART" id="SM00233">
    <property type="entry name" value="PH"/>
    <property type="match status" value="1"/>
</dbReference>
<evidence type="ECO:0000256" key="2">
    <source>
        <dbReference type="ARBA" id="ARBA00022553"/>
    </source>
</evidence>
<feature type="compositionally biased region" description="Polar residues" evidence="4">
    <location>
        <begin position="254"/>
        <end position="267"/>
    </location>
</feature>
<evidence type="ECO:0000256" key="3">
    <source>
        <dbReference type="PROSITE-ProRule" id="PRU00192"/>
    </source>
</evidence>
<protein>
    <submittedName>
        <fullName evidence="8">Uncharacterized protein</fullName>
    </submittedName>
</protein>
<feature type="compositionally biased region" description="Low complexity" evidence="4">
    <location>
        <begin position="486"/>
        <end position="501"/>
    </location>
</feature>
<dbReference type="InterPro" id="IPR001660">
    <property type="entry name" value="SAM"/>
</dbReference>
<dbReference type="SUPFAM" id="SSF50044">
    <property type="entry name" value="SH3-domain"/>
    <property type="match status" value="1"/>
</dbReference>
<feature type="region of interest" description="Disordered" evidence="4">
    <location>
        <begin position="97"/>
        <end position="181"/>
    </location>
</feature>
<dbReference type="SMART" id="SM00326">
    <property type="entry name" value="SH3"/>
    <property type="match status" value="1"/>
</dbReference>
<dbReference type="EMBL" id="SWFT01000105">
    <property type="protein sequence ID" value="KAA8901050.1"/>
    <property type="molecule type" value="Genomic_DNA"/>
</dbReference>
<dbReference type="Proteomes" id="UP000449547">
    <property type="component" value="Unassembled WGS sequence"/>
</dbReference>
<accession>A0A642UKX1</accession>
<dbReference type="RefSeq" id="XP_034011673.1">
    <property type="nucleotide sequence ID" value="XM_034156181.1"/>
</dbReference>
<dbReference type="OrthoDB" id="73680at2759"/>
<feature type="compositionally biased region" description="Low complexity" evidence="4">
    <location>
        <begin position="144"/>
        <end position="168"/>
    </location>
</feature>
<feature type="domain" description="PH" evidence="6">
    <location>
        <begin position="805"/>
        <end position="933"/>
    </location>
</feature>
<dbReference type="CDD" id="cd09535">
    <property type="entry name" value="SAM_BOI-like_fungal"/>
    <property type="match status" value="1"/>
</dbReference>
<reference evidence="8 9" key="1">
    <citation type="submission" date="2019-07" db="EMBL/GenBank/DDBJ databases">
        <title>Genome assembly of two rare yeast pathogens: Diutina rugosa and Trichomonascus ciferrii.</title>
        <authorList>
            <person name="Mixao V."/>
            <person name="Saus E."/>
            <person name="Hansen A."/>
            <person name="Lass-Flor C."/>
            <person name="Gabaldon T."/>
        </authorList>
    </citation>
    <scope>NUCLEOTIDE SEQUENCE [LARGE SCALE GENOMIC DNA]</scope>
    <source>
        <strain evidence="8 9">CBS 613</strain>
    </source>
</reference>
<feature type="region of interest" description="Disordered" evidence="4">
    <location>
        <begin position="572"/>
        <end position="762"/>
    </location>
</feature>
<proteinExistence type="predicted"/>
<dbReference type="GO" id="GO:0001881">
    <property type="term" value="P:receptor recycling"/>
    <property type="evidence" value="ECO:0007669"/>
    <property type="project" value="TreeGrafter"/>
</dbReference>
<dbReference type="FunFam" id="2.30.29.30:FF:000230">
    <property type="entry name" value="Polarized growth protein (Boi2)"/>
    <property type="match status" value="1"/>
</dbReference>
<dbReference type="Gene3D" id="1.10.150.50">
    <property type="entry name" value="Transcription Factor, Ets-1"/>
    <property type="match status" value="1"/>
</dbReference>
<dbReference type="GO" id="GO:0055037">
    <property type="term" value="C:recycling endosome"/>
    <property type="evidence" value="ECO:0007669"/>
    <property type="project" value="TreeGrafter"/>
</dbReference>